<keyword evidence="3" id="KW-1185">Reference proteome</keyword>
<feature type="region of interest" description="Disordered" evidence="1">
    <location>
        <begin position="1"/>
        <end position="26"/>
    </location>
</feature>
<comment type="caution">
    <text evidence="2">The sequence shown here is derived from an EMBL/GenBank/DDBJ whole genome shotgun (WGS) entry which is preliminary data.</text>
</comment>
<accession>A0A1F8ACL6</accession>
<dbReference type="AlphaFoldDB" id="A0A1F8ACL6"/>
<feature type="region of interest" description="Disordered" evidence="1">
    <location>
        <begin position="44"/>
        <end position="91"/>
    </location>
</feature>
<evidence type="ECO:0000256" key="1">
    <source>
        <dbReference type="SAM" id="MobiDB-lite"/>
    </source>
</evidence>
<dbReference type="Proteomes" id="UP000179179">
    <property type="component" value="Unassembled WGS sequence"/>
</dbReference>
<organism evidence="2 3">
    <name type="scientific">Aspergillus bombycis</name>
    <dbReference type="NCBI Taxonomy" id="109264"/>
    <lineage>
        <taxon>Eukaryota</taxon>
        <taxon>Fungi</taxon>
        <taxon>Dikarya</taxon>
        <taxon>Ascomycota</taxon>
        <taxon>Pezizomycotina</taxon>
        <taxon>Eurotiomycetes</taxon>
        <taxon>Eurotiomycetidae</taxon>
        <taxon>Eurotiales</taxon>
        <taxon>Aspergillaceae</taxon>
        <taxon>Aspergillus</taxon>
    </lineage>
</organism>
<feature type="compositionally biased region" description="Polar residues" evidence="1">
    <location>
        <begin position="154"/>
        <end position="168"/>
    </location>
</feature>
<protein>
    <submittedName>
        <fullName evidence="2">Uncharacterized protein</fullName>
    </submittedName>
</protein>
<gene>
    <name evidence="2" type="ORF">ABOM_001705</name>
</gene>
<reference evidence="2 3" key="1">
    <citation type="journal article" date="2016" name="Genome Biol. Evol.">
        <title>Draft genome sequence of an aflatoxigenic Aspergillus species, A. bombycis.</title>
        <authorList>
            <person name="Moore G.G."/>
            <person name="Mack B.M."/>
            <person name="Beltz S.B."/>
            <person name="Gilbert M.K."/>
        </authorList>
    </citation>
    <scope>NUCLEOTIDE SEQUENCE [LARGE SCALE GENOMIC DNA]</scope>
    <source>
        <strain evidence="3">NRRL 26010</strain>
    </source>
</reference>
<evidence type="ECO:0000313" key="3">
    <source>
        <dbReference type="Proteomes" id="UP000179179"/>
    </source>
</evidence>
<evidence type="ECO:0000313" key="2">
    <source>
        <dbReference type="EMBL" id="OGM49480.1"/>
    </source>
</evidence>
<dbReference type="OrthoDB" id="4369843at2759"/>
<feature type="compositionally biased region" description="Basic and acidic residues" evidence="1">
    <location>
        <begin position="130"/>
        <end position="143"/>
    </location>
</feature>
<dbReference type="RefSeq" id="XP_022393197.1">
    <property type="nucleotide sequence ID" value="XM_022528835.1"/>
</dbReference>
<dbReference type="EMBL" id="LYCR01000008">
    <property type="protein sequence ID" value="OGM49480.1"/>
    <property type="molecule type" value="Genomic_DNA"/>
</dbReference>
<feature type="region of interest" description="Disordered" evidence="1">
    <location>
        <begin position="119"/>
        <end position="185"/>
    </location>
</feature>
<dbReference type="GeneID" id="34445095"/>
<proteinExistence type="predicted"/>
<name>A0A1F8ACL6_9EURO</name>
<feature type="compositionally biased region" description="Basic residues" evidence="1">
    <location>
        <begin position="1"/>
        <end position="12"/>
    </location>
</feature>
<sequence>MESTPRKPRKLNAPRGGVQKSVASHNRVARTIADQSCRVSKKQCVSPAQHRRGTNSLQEVRPGVSTGHVTRTVEDEYEDPTPGNSHDTFNLPLPRGIDHEVPRWAAVYSMVEEVLHFLPPQDSISDQEEELRSPDSEKSHSDTRVPGNIPAHPLSSSTAKPQGDTNNPAPALETGPERPIYNIPNTRPWNDWANNESFGLTASVESGEGLDLSDIDALLRF</sequence>